<dbReference type="Gene3D" id="2.60.40.4070">
    <property type="match status" value="1"/>
</dbReference>
<feature type="domain" description="FlgD/Vpr Ig-like" evidence="4">
    <location>
        <begin position="1173"/>
        <end position="1239"/>
    </location>
</feature>
<keyword evidence="6" id="KW-1185">Reference proteome</keyword>
<gene>
    <name evidence="5" type="ORF">DN068_17860</name>
</gene>
<dbReference type="Pfam" id="PF01364">
    <property type="entry name" value="Peptidase_C25"/>
    <property type="match status" value="1"/>
</dbReference>
<name>A0A2W2A8C3_9BACT</name>
<feature type="signal peptide" evidence="2">
    <location>
        <begin position="1"/>
        <end position="19"/>
    </location>
</feature>
<evidence type="ECO:0000259" key="4">
    <source>
        <dbReference type="Pfam" id="PF13860"/>
    </source>
</evidence>
<evidence type="ECO:0000259" key="3">
    <source>
        <dbReference type="Pfam" id="PF01364"/>
    </source>
</evidence>
<evidence type="ECO:0000256" key="2">
    <source>
        <dbReference type="SAM" id="SignalP"/>
    </source>
</evidence>
<dbReference type="EMBL" id="QKTW01000023">
    <property type="protein sequence ID" value="PZF71511.1"/>
    <property type="molecule type" value="Genomic_DNA"/>
</dbReference>
<dbReference type="GO" id="GO:0006508">
    <property type="term" value="P:proteolysis"/>
    <property type="evidence" value="ECO:0007669"/>
    <property type="project" value="InterPro"/>
</dbReference>
<keyword evidence="1 2" id="KW-0732">Signal</keyword>
<dbReference type="InterPro" id="IPR001769">
    <property type="entry name" value="Gingipain"/>
</dbReference>
<evidence type="ECO:0000313" key="6">
    <source>
        <dbReference type="Proteomes" id="UP000248745"/>
    </source>
</evidence>
<feature type="chain" id="PRO_5016078939" description="Gingipain domain-containing protein" evidence="2">
    <location>
        <begin position="20"/>
        <end position="1258"/>
    </location>
</feature>
<organism evidence="5 6">
    <name type="scientific">Taibaiella soli</name>
    <dbReference type="NCBI Taxonomy" id="1649169"/>
    <lineage>
        <taxon>Bacteria</taxon>
        <taxon>Pseudomonadati</taxon>
        <taxon>Bacteroidota</taxon>
        <taxon>Chitinophagia</taxon>
        <taxon>Chitinophagales</taxon>
        <taxon>Chitinophagaceae</taxon>
        <taxon>Taibaiella</taxon>
    </lineage>
</organism>
<feature type="domain" description="Gingipain" evidence="3">
    <location>
        <begin position="516"/>
        <end position="893"/>
    </location>
</feature>
<dbReference type="AlphaFoldDB" id="A0A2W2A8C3"/>
<dbReference type="InterPro" id="IPR029030">
    <property type="entry name" value="Caspase-like_dom_sf"/>
</dbReference>
<dbReference type="CDD" id="cd02258">
    <property type="entry name" value="Peptidase_C25_N"/>
    <property type="match status" value="1"/>
</dbReference>
<dbReference type="RefSeq" id="WP_111000314.1">
    <property type="nucleotide sequence ID" value="NZ_QKTW01000023.1"/>
</dbReference>
<proteinExistence type="predicted"/>
<dbReference type="InterPro" id="IPR029031">
    <property type="entry name" value="Gingipain_N_sf"/>
</dbReference>
<evidence type="ECO:0008006" key="7">
    <source>
        <dbReference type="Google" id="ProtNLM"/>
    </source>
</evidence>
<dbReference type="InterPro" id="IPR025965">
    <property type="entry name" value="FlgD/Vpr_Ig-like"/>
</dbReference>
<comment type="caution">
    <text evidence="5">The sequence shown here is derived from an EMBL/GenBank/DDBJ whole genome shotgun (WGS) entry which is preliminary data.</text>
</comment>
<sequence length="1258" mass="137759">MRNLLSFLLSSCLVTTAWASSTETYHIAASDINNGYVVKKVWLKEYAVPRVQLINPAFTAVSALPQNVTAQNPQDVKVVIGEVRKRYFAIVKIPVYSTQGGAVRQLTDFTLVTDEQAAPATTPKALARTTGTVTNSPLASGSWYKISIPQRGVYKIDYDFIKTKLGVDPAGINTANIRVYGNGGTMLPENNAIPRPADLTEDAIVVNDGGDGKFGSGDYILFYANGPVTWAKDSVNGRFTHSNNLYENKSYYFLNFDLGAGKRVGAANNAAQSNIPVTSFNDYQMHDTDLVNLGVVGKTWWGENFSTLPGKSSDYTFNFNLGQVIDSVSASMSLGCVSSVNGNTFNVAVNGQTYGGPYYMGQIPVDISGTPVSAVVTQYVQYKLPASNSESFYLKFNSPATDANGYLDYIELNYRRALSFAGGQMNFRDWNSVGSGNVAGYSIQNTNSNTQVWDITDPINPASISGNLNGGTYSFAQDASQLREFVTFDGSQFYTPDFVSKVDNQNIHGQSAVDLIVVTYPDFLDAANQIADFHRQHDNMRVLVATTGQIYNEFSSGSQDISAIRDAAKMFYDRAGNDTTQMPRYLLLFGDASYDYKDRIGANTNYVPTFESQESISLGNSYGTDDFFGFLGANENIEDITIANSFDIGVGRIPVATTADANNVAAKIIHYKSAASLGPWRLTNTYVADNEDDAGAHLAQAEEMVAEVDSNVNVYNDVKVYLDNLPFVSTPGGARCPDANKAINDQVFKGTFIINYNGHGGPTTLAHERILTADDFNQWKNIDKLPFMITATCDFARFDDPSYVSAGEKLVIKSDGGAIALLTTTQLTYAYANRMLNLQFLNAQFQRVNGTWNTFGDAFREGKNVTYESNPLPDYSTLVNFRKFTLLGDPALEPDFPEYSVATDSIKTLDGNPTDTVSALGGYLITGKVKDHSGNLMSSFNGQVYVTIYDKARTITLYTKVYNTKRTYLVQDNIIYKGKATVENGRFSVKFVAPKDLNYDFGKGRISYYADNGTIDAAGIDTSMTVGGYSDNPVVDNTPPIVKPYMNDSFFVDGGITGSNTLLFVSLFDETGINISGNSVGHDLTAVLDGDVQNPYVLNDYYENAPNDYQHGYVNFPITGLADGQHVLHVKAWDVNNNSGEGDVHFVVYNGEVMKIGNLMNYPNPFGNVSKETHFVFEHNHPEETLTAKLLIYNMGGQLVRSFQETFTPSGSRSHEITWDGTDQAGAQLPDGVYVYRINISTSTGIQATAYQKLVLIR</sequence>
<evidence type="ECO:0000313" key="5">
    <source>
        <dbReference type="EMBL" id="PZF71511.1"/>
    </source>
</evidence>
<reference evidence="5 6" key="1">
    <citation type="submission" date="2018-06" db="EMBL/GenBank/DDBJ databases">
        <title>Mucibacter soli gen. nov., sp. nov., a new member of the family Chitinophagaceae producing mucin.</title>
        <authorList>
            <person name="Kim M.-K."/>
            <person name="Park S."/>
            <person name="Kim T.-S."/>
            <person name="Joung Y."/>
            <person name="Han J.-H."/>
            <person name="Kim S.B."/>
        </authorList>
    </citation>
    <scope>NUCLEOTIDE SEQUENCE [LARGE SCALE GENOMIC DNA]</scope>
    <source>
        <strain evidence="5 6">R1-15</strain>
    </source>
</reference>
<dbReference type="Proteomes" id="UP000248745">
    <property type="component" value="Unassembled WGS sequence"/>
</dbReference>
<dbReference type="Pfam" id="PF13860">
    <property type="entry name" value="FlgD_ig"/>
    <property type="match status" value="1"/>
</dbReference>
<accession>A0A2W2A8C3</accession>
<dbReference type="OrthoDB" id="9809780at2"/>
<dbReference type="Gene3D" id="3.40.50.10390">
    <property type="entry name" value="Gingipain r, domain 1"/>
    <property type="match status" value="1"/>
</dbReference>
<protein>
    <recommendedName>
        <fullName evidence="7">Gingipain domain-containing protein</fullName>
    </recommendedName>
</protein>
<dbReference type="Gene3D" id="3.40.50.1460">
    <property type="match status" value="1"/>
</dbReference>
<dbReference type="SUPFAM" id="SSF52129">
    <property type="entry name" value="Caspase-like"/>
    <property type="match status" value="1"/>
</dbReference>
<evidence type="ECO:0000256" key="1">
    <source>
        <dbReference type="ARBA" id="ARBA00022729"/>
    </source>
</evidence>
<dbReference type="NCBIfam" id="NF033707">
    <property type="entry name" value="T9SS_sortase"/>
    <property type="match status" value="1"/>
</dbReference>
<dbReference type="GO" id="GO:0008234">
    <property type="term" value="F:cysteine-type peptidase activity"/>
    <property type="evidence" value="ECO:0007669"/>
    <property type="project" value="InterPro"/>
</dbReference>